<dbReference type="AlphaFoldDB" id="A0A512M8G9"/>
<protein>
    <recommendedName>
        <fullName evidence="7">Response regulatory domain-containing protein</fullName>
    </recommendedName>
</protein>
<sequence length="417" mass="47652">MIQEKVSRYHILYVDDEERALHYFQKCFEDEYVIHTATNAADGYRIIEEFGSRIGILMTDQRMPGETGVELMERVRLLQPNMIRILVTAFTDYETAVKCVNDGRAWRYLHKPMDPDHLAAVLAEGMEAYQAMLHRDRLLYEKADDIRTQLMADKVSGMGILAEGLNHHLRNALTVVRAFIDLAPMKLMEEIDARHPQDPSFWIETQGQAVSQLDRIQNLLTNLAHASHARKLERSEEVNMAAIFNETYAAYSGHFMEKQIRFDAEVAIGMPNLFVHGERFRQMLRLLFIEEITHLQPGDQILLRAHIEQDGLGESYAVITLTDNGCWGGPNDSGANLFDPFYTRSRKPDDFGVNMMACYVTMHLHGGTISARRLEPQGLELSLRLPLDPKKNCQEAEQFLRGTLAGDSRWSSRLRAA</sequence>
<evidence type="ECO:0000259" key="3">
    <source>
        <dbReference type="PROSITE" id="PS50109"/>
    </source>
</evidence>
<feature type="domain" description="Histidine kinase" evidence="3">
    <location>
        <begin position="164"/>
        <end position="389"/>
    </location>
</feature>
<evidence type="ECO:0008006" key="7">
    <source>
        <dbReference type="Google" id="ProtNLM"/>
    </source>
</evidence>
<dbReference type="SUPFAM" id="SSF55874">
    <property type="entry name" value="ATPase domain of HSP90 chaperone/DNA topoisomerase II/histidine kinase"/>
    <property type="match status" value="1"/>
</dbReference>
<dbReference type="SMART" id="SM00448">
    <property type="entry name" value="REC"/>
    <property type="match status" value="1"/>
</dbReference>
<feature type="modified residue" description="4-aspartylphosphate" evidence="2">
    <location>
        <position position="60"/>
    </location>
</feature>
<dbReference type="PROSITE" id="PS50109">
    <property type="entry name" value="HIS_KIN"/>
    <property type="match status" value="1"/>
</dbReference>
<reference evidence="5 6" key="1">
    <citation type="submission" date="2019-07" db="EMBL/GenBank/DDBJ databases">
        <title>Whole genome shotgun sequence of Brevifollis gellanilyticus NBRC 108608.</title>
        <authorList>
            <person name="Hosoyama A."/>
            <person name="Uohara A."/>
            <person name="Ohji S."/>
            <person name="Ichikawa N."/>
        </authorList>
    </citation>
    <scope>NUCLEOTIDE SEQUENCE [LARGE SCALE GENOMIC DNA]</scope>
    <source>
        <strain evidence="5 6">NBRC 108608</strain>
    </source>
</reference>
<evidence type="ECO:0000256" key="2">
    <source>
        <dbReference type="PROSITE-ProRule" id="PRU00169"/>
    </source>
</evidence>
<evidence type="ECO:0000259" key="4">
    <source>
        <dbReference type="PROSITE" id="PS50110"/>
    </source>
</evidence>
<dbReference type="Pfam" id="PF00072">
    <property type="entry name" value="Response_reg"/>
    <property type="match status" value="1"/>
</dbReference>
<dbReference type="InterPro" id="IPR036890">
    <property type="entry name" value="HATPase_C_sf"/>
</dbReference>
<name>A0A512M8G9_9BACT</name>
<gene>
    <name evidence="5" type="ORF">BGE01nite_23160</name>
</gene>
<dbReference type="Gene3D" id="3.40.50.2300">
    <property type="match status" value="1"/>
</dbReference>
<dbReference type="InterPro" id="IPR001789">
    <property type="entry name" value="Sig_transdc_resp-reg_receiver"/>
</dbReference>
<evidence type="ECO:0000313" key="6">
    <source>
        <dbReference type="Proteomes" id="UP000321577"/>
    </source>
</evidence>
<dbReference type="Proteomes" id="UP000321577">
    <property type="component" value="Unassembled WGS sequence"/>
</dbReference>
<dbReference type="PANTHER" id="PTHR43547">
    <property type="entry name" value="TWO-COMPONENT HISTIDINE KINASE"/>
    <property type="match status" value="1"/>
</dbReference>
<dbReference type="InterPro" id="IPR005467">
    <property type="entry name" value="His_kinase_dom"/>
</dbReference>
<feature type="domain" description="Response regulatory" evidence="4">
    <location>
        <begin position="10"/>
        <end position="126"/>
    </location>
</feature>
<accession>A0A512M8G9</accession>
<proteinExistence type="predicted"/>
<organism evidence="5 6">
    <name type="scientific">Brevifollis gellanilyticus</name>
    <dbReference type="NCBI Taxonomy" id="748831"/>
    <lineage>
        <taxon>Bacteria</taxon>
        <taxon>Pseudomonadati</taxon>
        <taxon>Verrucomicrobiota</taxon>
        <taxon>Verrucomicrobiia</taxon>
        <taxon>Verrucomicrobiales</taxon>
        <taxon>Verrucomicrobiaceae</taxon>
    </lineage>
</organism>
<dbReference type="Gene3D" id="3.30.565.10">
    <property type="entry name" value="Histidine kinase-like ATPase, C-terminal domain"/>
    <property type="match status" value="1"/>
</dbReference>
<evidence type="ECO:0000313" key="5">
    <source>
        <dbReference type="EMBL" id="GEP43025.1"/>
    </source>
</evidence>
<dbReference type="PANTHER" id="PTHR43547:SF2">
    <property type="entry name" value="HYBRID SIGNAL TRANSDUCTION HISTIDINE KINASE C"/>
    <property type="match status" value="1"/>
</dbReference>
<dbReference type="GO" id="GO:0000155">
    <property type="term" value="F:phosphorelay sensor kinase activity"/>
    <property type="evidence" value="ECO:0007669"/>
    <property type="project" value="TreeGrafter"/>
</dbReference>
<dbReference type="Pfam" id="PF02518">
    <property type="entry name" value="HATPase_c"/>
    <property type="match status" value="1"/>
</dbReference>
<dbReference type="PROSITE" id="PS50110">
    <property type="entry name" value="RESPONSE_REGULATORY"/>
    <property type="match status" value="1"/>
</dbReference>
<comment type="caution">
    <text evidence="5">The sequence shown here is derived from an EMBL/GenBank/DDBJ whole genome shotgun (WGS) entry which is preliminary data.</text>
</comment>
<dbReference type="OrthoDB" id="9802066at2"/>
<dbReference type="SUPFAM" id="SSF52172">
    <property type="entry name" value="CheY-like"/>
    <property type="match status" value="1"/>
</dbReference>
<dbReference type="EMBL" id="BKAG01000014">
    <property type="protein sequence ID" value="GEP43025.1"/>
    <property type="molecule type" value="Genomic_DNA"/>
</dbReference>
<evidence type="ECO:0000256" key="1">
    <source>
        <dbReference type="ARBA" id="ARBA00022553"/>
    </source>
</evidence>
<dbReference type="RefSeq" id="WP_146850607.1">
    <property type="nucleotide sequence ID" value="NZ_BKAG01000014.1"/>
</dbReference>
<keyword evidence="1 2" id="KW-0597">Phosphoprotein</keyword>
<dbReference type="InterPro" id="IPR011006">
    <property type="entry name" value="CheY-like_superfamily"/>
</dbReference>
<keyword evidence="6" id="KW-1185">Reference proteome</keyword>
<dbReference type="InterPro" id="IPR003594">
    <property type="entry name" value="HATPase_dom"/>
</dbReference>